<evidence type="ECO:0000313" key="3">
    <source>
        <dbReference type="Proteomes" id="UP000694414"/>
    </source>
</evidence>
<feature type="region of interest" description="Disordered" evidence="1">
    <location>
        <begin position="11"/>
        <end position="57"/>
    </location>
</feature>
<evidence type="ECO:0000256" key="1">
    <source>
        <dbReference type="SAM" id="MobiDB-lite"/>
    </source>
</evidence>
<dbReference type="Ensembl" id="ENSPSMT00000013677.1">
    <property type="protein sequence ID" value="ENSPSMP00000011729.1"/>
    <property type="gene ID" value="ENSPSMG00000008465.1"/>
</dbReference>
<dbReference type="Proteomes" id="UP000694414">
    <property type="component" value="Unplaced"/>
</dbReference>
<keyword evidence="3" id="KW-1185">Reference proteome</keyword>
<name>A0A8C9DIH9_PROSS</name>
<proteinExistence type="predicted"/>
<organism evidence="2 3">
    <name type="scientific">Prolemur simus</name>
    <name type="common">Greater bamboo lemur</name>
    <name type="synonym">Hapalemur simus</name>
    <dbReference type="NCBI Taxonomy" id="1328070"/>
    <lineage>
        <taxon>Eukaryota</taxon>
        <taxon>Metazoa</taxon>
        <taxon>Chordata</taxon>
        <taxon>Craniata</taxon>
        <taxon>Vertebrata</taxon>
        <taxon>Euteleostomi</taxon>
        <taxon>Mammalia</taxon>
        <taxon>Eutheria</taxon>
        <taxon>Euarchontoglires</taxon>
        <taxon>Primates</taxon>
        <taxon>Strepsirrhini</taxon>
        <taxon>Lemuriformes</taxon>
        <taxon>Lemuridae</taxon>
        <taxon>Prolemur</taxon>
    </lineage>
</organism>
<accession>A0A8C9DIH9</accession>
<reference evidence="2" key="2">
    <citation type="submission" date="2025-09" db="UniProtKB">
        <authorList>
            <consortium name="Ensembl"/>
        </authorList>
    </citation>
    <scope>IDENTIFICATION</scope>
</reference>
<reference evidence="2" key="1">
    <citation type="submission" date="2025-08" db="UniProtKB">
        <authorList>
            <consortium name="Ensembl"/>
        </authorList>
    </citation>
    <scope>IDENTIFICATION</scope>
</reference>
<feature type="compositionally biased region" description="Low complexity" evidence="1">
    <location>
        <begin position="16"/>
        <end position="43"/>
    </location>
</feature>
<dbReference type="GeneTree" id="ENSGT00910000147696"/>
<evidence type="ECO:0000313" key="2">
    <source>
        <dbReference type="Ensembl" id="ENSPSMP00000011729.1"/>
    </source>
</evidence>
<dbReference type="AlphaFoldDB" id="A0A8C9DIH9"/>
<protein>
    <submittedName>
        <fullName evidence="2">Uncharacterized protein</fullName>
    </submittedName>
</protein>
<sequence>LPACLPLWEGRPPLQPAAARTRRPPALGGLGRPRVGVPPSGGRPVREGAVGRRKGKVGGMVAPRGLLSWGRLTSMSESTGLFLPPCRVGVLPEGPSCLTEEG</sequence>